<dbReference type="NCBIfam" id="TIGR02937">
    <property type="entry name" value="sigma70-ECF"/>
    <property type="match status" value="1"/>
</dbReference>
<organism evidence="8 9">
    <name type="scientific">Pseudonocardia alaniniphila</name>
    <dbReference type="NCBI Taxonomy" id="75291"/>
    <lineage>
        <taxon>Bacteria</taxon>
        <taxon>Bacillati</taxon>
        <taxon>Actinomycetota</taxon>
        <taxon>Actinomycetes</taxon>
        <taxon>Pseudonocardiales</taxon>
        <taxon>Pseudonocardiaceae</taxon>
        <taxon>Pseudonocardia</taxon>
    </lineage>
</organism>
<evidence type="ECO:0000256" key="5">
    <source>
        <dbReference type="ARBA" id="ARBA00023163"/>
    </source>
</evidence>
<evidence type="ECO:0000259" key="6">
    <source>
        <dbReference type="Pfam" id="PF04542"/>
    </source>
</evidence>
<protein>
    <submittedName>
        <fullName evidence="8">SigE family RNA polymerase sigma factor</fullName>
    </submittedName>
</protein>
<evidence type="ECO:0000256" key="4">
    <source>
        <dbReference type="ARBA" id="ARBA00023125"/>
    </source>
</evidence>
<dbReference type="CDD" id="cd06171">
    <property type="entry name" value="Sigma70_r4"/>
    <property type="match status" value="1"/>
</dbReference>
<dbReference type="SUPFAM" id="SSF88946">
    <property type="entry name" value="Sigma2 domain of RNA polymerase sigma factors"/>
    <property type="match status" value="1"/>
</dbReference>
<dbReference type="PANTHER" id="PTHR43133:SF50">
    <property type="entry name" value="ECF RNA POLYMERASE SIGMA FACTOR SIGM"/>
    <property type="match status" value="1"/>
</dbReference>
<comment type="similarity">
    <text evidence="1">Belongs to the sigma-70 factor family. ECF subfamily.</text>
</comment>
<dbReference type="Pfam" id="PF08281">
    <property type="entry name" value="Sigma70_r4_2"/>
    <property type="match status" value="1"/>
</dbReference>
<sequence length="173" mass="18681">MGRDDAGFRAFVSARYGPLVRAAVLLGCSRPDAEDAVQDALSRCYAAWSRVRAADDPEAYAYRVLVNGISRGRRRRWRGEVPHAEPPEPAGQAGPEPEVLLRTAVGAALAKLRQEHRQVVVLRFFADLSERRTAAVLGVPAGTVKSRTARAIALLAADTTLADLLPTAEREPG</sequence>
<dbReference type="InterPro" id="IPR036388">
    <property type="entry name" value="WH-like_DNA-bd_sf"/>
</dbReference>
<keyword evidence="3" id="KW-0731">Sigma factor</keyword>
<keyword evidence="4" id="KW-0238">DNA-binding</keyword>
<dbReference type="EMBL" id="JAKXMK010000020">
    <property type="protein sequence ID" value="MCH6168618.1"/>
    <property type="molecule type" value="Genomic_DNA"/>
</dbReference>
<proteinExistence type="inferred from homology"/>
<name>A0ABS9TJF8_9PSEU</name>
<feature type="domain" description="RNA polymerase sigma factor 70 region 4 type 2" evidence="7">
    <location>
        <begin position="104"/>
        <end position="153"/>
    </location>
</feature>
<gene>
    <name evidence="8" type="ORF">MMF94_23240</name>
</gene>
<dbReference type="Gene3D" id="1.10.10.10">
    <property type="entry name" value="Winged helix-like DNA-binding domain superfamily/Winged helix DNA-binding domain"/>
    <property type="match status" value="1"/>
</dbReference>
<dbReference type="InterPro" id="IPR013249">
    <property type="entry name" value="RNA_pol_sigma70_r4_t2"/>
</dbReference>
<keyword evidence="2" id="KW-0805">Transcription regulation</keyword>
<dbReference type="RefSeq" id="WP_241039261.1">
    <property type="nucleotide sequence ID" value="NZ_BAAAJF010000022.1"/>
</dbReference>
<dbReference type="Proteomes" id="UP001299970">
    <property type="component" value="Unassembled WGS sequence"/>
</dbReference>
<dbReference type="PANTHER" id="PTHR43133">
    <property type="entry name" value="RNA POLYMERASE ECF-TYPE SIGMA FACTO"/>
    <property type="match status" value="1"/>
</dbReference>
<dbReference type="InterPro" id="IPR007627">
    <property type="entry name" value="RNA_pol_sigma70_r2"/>
</dbReference>
<evidence type="ECO:0000256" key="2">
    <source>
        <dbReference type="ARBA" id="ARBA00023015"/>
    </source>
</evidence>
<keyword evidence="5" id="KW-0804">Transcription</keyword>
<accession>A0ABS9TJF8</accession>
<evidence type="ECO:0000313" key="9">
    <source>
        <dbReference type="Proteomes" id="UP001299970"/>
    </source>
</evidence>
<evidence type="ECO:0000313" key="8">
    <source>
        <dbReference type="EMBL" id="MCH6168618.1"/>
    </source>
</evidence>
<evidence type="ECO:0000256" key="1">
    <source>
        <dbReference type="ARBA" id="ARBA00010641"/>
    </source>
</evidence>
<dbReference type="InterPro" id="IPR013324">
    <property type="entry name" value="RNA_pol_sigma_r3/r4-like"/>
</dbReference>
<dbReference type="InterPro" id="IPR014325">
    <property type="entry name" value="RNA_pol_sigma-E_actinobac"/>
</dbReference>
<dbReference type="Gene3D" id="1.10.1740.10">
    <property type="match status" value="1"/>
</dbReference>
<keyword evidence="9" id="KW-1185">Reference proteome</keyword>
<dbReference type="InterPro" id="IPR039425">
    <property type="entry name" value="RNA_pol_sigma-70-like"/>
</dbReference>
<comment type="caution">
    <text evidence="8">The sequence shown here is derived from an EMBL/GenBank/DDBJ whole genome shotgun (WGS) entry which is preliminary data.</text>
</comment>
<dbReference type="InterPro" id="IPR013325">
    <property type="entry name" value="RNA_pol_sigma_r2"/>
</dbReference>
<evidence type="ECO:0000259" key="7">
    <source>
        <dbReference type="Pfam" id="PF08281"/>
    </source>
</evidence>
<dbReference type="Pfam" id="PF04542">
    <property type="entry name" value="Sigma70_r2"/>
    <property type="match status" value="1"/>
</dbReference>
<dbReference type="SUPFAM" id="SSF88659">
    <property type="entry name" value="Sigma3 and sigma4 domains of RNA polymerase sigma factors"/>
    <property type="match status" value="1"/>
</dbReference>
<dbReference type="NCBIfam" id="TIGR02983">
    <property type="entry name" value="SigE-fam_strep"/>
    <property type="match status" value="1"/>
</dbReference>
<evidence type="ECO:0000256" key="3">
    <source>
        <dbReference type="ARBA" id="ARBA00023082"/>
    </source>
</evidence>
<feature type="domain" description="RNA polymerase sigma-70 region 2" evidence="6">
    <location>
        <begin position="15"/>
        <end position="78"/>
    </location>
</feature>
<reference evidence="8 9" key="1">
    <citation type="submission" date="2022-03" db="EMBL/GenBank/DDBJ databases">
        <title>Pseudonocardia alaer sp. nov., a novel actinomycete isolated from reed forest soil.</title>
        <authorList>
            <person name="Wang L."/>
        </authorList>
    </citation>
    <scope>NUCLEOTIDE SEQUENCE [LARGE SCALE GENOMIC DNA]</scope>
    <source>
        <strain evidence="8 9">Y-16303</strain>
    </source>
</reference>
<dbReference type="InterPro" id="IPR014284">
    <property type="entry name" value="RNA_pol_sigma-70_dom"/>
</dbReference>